<evidence type="ECO:0000256" key="2">
    <source>
        <dbReference type="ARBA" id="ARBA00022935"/>
    </source>
</evidence>
<evidence type="ECO:0000313" key="10">
    <source>
        <dbReference type="EMBL" id="CUN86741.1"/>
    </source>
</evidence>
<feature type="domain" description="L-arabinose isomerase C-terminal" evidence="8">
    <location>
        <begin position="330"/>
        <end position="473"/>
    </location>
</feature>
<dbReference type="HAMAP" id="MF_00519">
    <property type="entry name" value="Arabinose_Isome"/>
    <property type="match status" value="1"/>
</dbReference>
<dbReference type="PANTHER" id="PTHR38464:SF1">
    <property type="entry name" value="L-ARABINOSE ISOMERASE"/>
    <property type="match status" value="1"/>
</dbReference>
<protein>
    <recommendedName>
        <fullName evidence="6">L-arabinose isomerase</fullName>
        <ecNumber evidence="6">5.3.1.4</ecNumber>
    </recommendedName>
</protein>
<feature type="binding site" evidence="6">
    <location>
        <position position="451"/>
    </location>
    <ligand>
        <name>Mn(2+)</name>
        <dbReference type="ChEBI" id="CHEBI:29035"/>
    </ligand>
</feature>
<dbReference type="InterPro" id="IPR055390">
    <property type="entry name" value="AraA_central"/>
</dbReference>
<dbReference type="GO" id="GO:0019569">
    <property type="term" value="P:L-arabinose catabolic process to D-xylulose 5-phosphate"/>
    <property type="evidence" value="ECO:0007669"/>
    <property type="project" value="UniProtKB-UniRule"/>
</dbReference>
<dbReference type="GO" id="GO:0030145">
    <property type="term" value="F:manganese ion binding"/>
    <property type="evidence" value="ECO:0007669"/>
    <property type="project" value="UniProtKB-UniRule"/>
</dbReference>
<dbReference type="EC" id="5.3.1.4" evidence="6"/>
<dbReference type="InterPro" id="IPR024664">
    <property type="entry name" value="Ara_Isoase_C"/>
</dbReference>
<dbReference type="EMBL" id="CYYM01000004">
    <property type="protein sequence ID" value="CUN86741.1"/>
    <property type="molecule type" value="Genomic_DNA"/>
</dbReference>
<dbReference type="InterPro" id="IPR055389">
    <property type="entry name" value="AraA_N"/>
</dbReference>
<dbReference type="Pfam" id="PF24856">
    <property type="entry name" value="AraA_central"/>
    <property type="match status" value="1"/>
</dbReference>
<comment type="similarity">
    <text evidence="6">Belongs to the arabinose isomerase family.</text>
</comment>
<proteinExistence type="inferred from homology"/>
<name>A0A174ADM7_9FIRM</name>
<keyword evidence="3 6" id="KW-0464">Manganese</keyword>
<dbReference type="EMBL" id="WWSB01000004">
    <property type="protein sequence ID" value="MZK17537.1"/>
    <property type="molecule type" value="Genomic_DNA"/>
</dbReference>
<dbReference type="Gene3D" id="3.40.50.10940">
    <property type="match status" value="1"/>
</dbReference>
<evidence type="ECO:0000313" key="13">
    <source>
        <dbReference type="Proteomes" id="UP000095380"/>
    </source>
</evidence>
<comment type="pathway">
    <text evidence="6">Carbohydrate degradation; L-arabinose degradation via L-ribulose; D-xylulose 5-phosphate from L-arabinose (bacterial route): step 1/3.</text>
</comment>
<accession>A0A174ADM7</accession>
<comment type="function">
    <text evidence="6">Catalyzes the conversion of L-arabinose to L-ribulose.</text>
</comment>
<dbReference type="GO" id="GO:0008733">
    <property type="term" value="F:L-arabinose isomerase activity"/>
    <property type="evidence" value="ECO:0007669"/>
    <property type="project" value="UniProtKB-UniRule"/>
</dbReference>
<keyword evidence="4 6" id="KW-0413">Isomerase</keyword>
<feature type="domain" description="L-arabinose isomerase central" evidence="9">
    <location>
        <begin position="177"/>
        <end position="324"/>
    </location>
</feature>
<keyword evidence="1 6" id="KW-0479">Metal-binding</keyword>
<evidence type="ECO:0000256" key="6">
    <source>
        <dbReference type="HAMAP-Rule" id="MF_00519"/>
    </source>
</evidence>
<dbReference type="Pfam" id="PF02610">
    <property type="entry name" value="AraA_N"/>
    <property type="match status" value="1"/>
</dbReference>
<dbReference type="Proteomes" id="UP000446719">
    <property type="component" value="Unassembled WGS sequence"/>
</dbReference>
<organism evidence="10 13">
    <name type="scientific">Dorea longicatena</name>
    <dbReference type="NCBI Taxonomy" id="88431"/>
    <lineage>
        <taxon>Bacteria</taxon>
        <taxon>Bacillati</taxon>
        <taxon>Bacillota</taxon>
        <taxon>Clostridia</taxon>
        <taxon>Lachnospirales</taxon>
        <taxon>Lachnospiraceae</taxon>
        <taxon>Dorea</taxon>
    </lineage>
</organism>
<keyword evidence="2 6" id="KW-0054">Arabinose catabolism</keyword>
<dbReference type="PANTHER" id="PTHR38464">
    <property type="entry name" value="L-ARABINOSE ISOMERASE"/>
    <property type="match status" value="1"/>
</dbReference>
<evidence type="ECO:0000259" key="7">
    <source>
        <dbReference type="Pfam" id="PF02610"/>
    </source>
</evidence>
<evidence type="ECO:0000313" key="15">
    <source>
        <dbReference type="Proteomes" id="UP000472916"/>
    </source>
</evidence>
<reference evidence="10 13" key="1">
    <citation type="submission" date="2015-09" db="EMBL/GenBank/DDBJ databases">
        <authorList>
            <consortium name="Pathogen Informatics"/>
        </authorList>
    </citation>
    <scope>NUCLEOTIDE SEQUENCE [LARGE SCALE GENOMIC DNA]</scope>
    <source>
        <strain evidence="10 13">2789STDY5608851</strain>
    </source>
</reference>
<sequence length="499" mass="56553">MLKTKNYQFWFCTGSQDLYGDECLAHVAEHSKIIVDALNKSGNLPYEVVWKPTMITNEVIRKTFNEANTDENCAGVITWMHTFSPAKSWILGLQEYRKPLLHLHTQFNREIPYDTIDMDFMNENQAAHGDREYGHIFSRLNMERKVVAGYWEDEDVQKQIGSWMRTAVGVVESSHVRVMRVADNMRNVAVTEGDKVEAQIKFGWEVDAYPVNEVVEAVNAVSQADIDTLVEEYYDKYDILLEGRDEKEFREHVAVQAGIELGFERFLDENNYQAVVTHFGDLGGLKQLPGLAMQRLMEKGYGFGAEGDWKTAAMVRVMKIMTQGMKDAKGTSFMEDYTYNLVSGKEGVLESHMLEVCPTIADGKISIKEQPLSMGNREDPARLVFTSKTGPAIATSLIDLGDRFRLIINDVDCKKTEKPMPKLPVATAFWTPQPNLKVGTEAWILAGGAHHTAFSYDLTAEQMGDWAACMGIEAVYIDKDTTIRQFKNELLWNSVAYRK</sequence>
<reference evidence="14 15" key="2">
    <citation type="journal article" date="2019" name="Nat. Med.">
        <title>A library of human gut bacterial isolates paired with longitudinal multiomics data enables mechanistic microbiome research.</title>
        <authorList>
            <person name="Poyet M."/>
            <person name="Groussin M."/>
            <person name="Gibbons S.M."/>
            <person name="Avila-Pacheco J."/>
            <person name="Jiang X."/>
            <person name="Kearney S.M."/>
            <person name="Perrotta A.R."/>
            <person name="Berdy B."/>
            <person name="Zhao S."/>
            <person name="Lieberman T.D."/>
            <person name="Swanson P.K."/>
            <person name="Smith M."/>
            <person name="Roesemann S."/>
            <person name="Alexander J.E."/>
            <person name="Rich S.A."/>
            <person name="Livny J."/>
            <person name="Vlamakis H."/>
            <person name="Clish C."/>
            <person name="Bullock K."/>
            <person name="Deik A."/>
            <person name="Scott J."/>
            <person name="Pierce K.A."/>
            <person name="Xavier R.J."/>
            <person name="Alm E.J."/>
        </authorList>
    </citation>
    <scope>NUCLEOTIDE SEQUENCE [LARGE SCALE GENOMIC DNA]</scope>
    <source>
        <strain evidence="12 15">BIOML-A6</strain>
        <strain evidence="11 14">BIOML-A7</strain>
    </source>
</reference>
<dbReference type="GO" id="GO:0005829">
    <property type="term" value="C:cytosol"/>
    <property type="evidence" value="ECO:0007669"/>
    <property type="project" value="TreeGrafter"/>
</dbReference>
<dbReference type="EMBL" id="WWSC01000004">
    <property type="protein sequence ID" value="MZK41089.1"/>
    <property type="molecule type" value="Genomic_DNA"/>
</dbReference>
<comment type="cofactor">
    <cofactor evidence="6">
        <name>Mn(2+)</name>
        <dbReference type="ChEBI" id="CHEBI:29035"/>
    </cofactor>
    <text evidence="6">Binds 1 Mn(2+) ion per subunit.</text>
</comment>
<dbReference type="InterPro" id="IPR038583">
    <property type="entry name" value="AraA_N_sf"/>
</dbReference>
<feature type="binding site" evidence="6">
    <location>
        <position position="352"/>
    </location>
    <ligand>
        <name>Mn(2+)</name>
        <dbReference type="ChEBI" id="CHEBI:29035"/>
    </ligand>
</feature>
<dbReference type="AlphaFoldDB" id="A0A174ADM7"/>
<feature type="binding site" evidence="6">
    <location>
        <position position="306"/>
    </location>
    <ligand>
        <name>Mn(2+)</name>
        <dbReference type="ChEBI" id="CHEBI:29035"/>
    </ligand>
</feature>
<comment type="catalytic activity">
    <reaction evidence="6">
        <text>beta-L-arabinopyranose = L-ribulose</text>
        <dbReference type="Rhea" id="RHEA:14821"/>
        <dbReference type="ChEBI" id="CHEBI:16880"/>
        <dbReference type="ChEBI" id="CHEBI:40886"/>
        <dbReference type="EC" id="5.3.1.4"/>
    </reaction>
</comment>
<feature type="domain" description="L-arabinose isomerase N-terminal" evidence="7">
    <location>
        <begin position="7"/>
        <end position="173"/>
    </location>
</feature>
<evidence type="ECO:0000313" key="12">
    <source>
        <dbReference type="EMBL" id="MZK41089.1"/>
    </source>
</evidence>
<dbReference type="InterPro" id="IPR009015">
    <property type="entry name" value="Fucose_isomerase_N/cen_sf"/>
</dbReference>
<evidence type="ECO:0000313" key="14">
    <source>
        <dbReference type="Proteomes" id="UP000446719"/>
    </source>
</evidence>
<dbReference type="Proteomes" id="UP000095380">
    <property type="component" value="Unassembled WGS sequence"/>
</dbReference>
<evidence type="ECO:0000256" key="1">
    <source>
        <dbReference type="ARBA" id="ARBA00022723"/>
    </source>
</evidence>
<dbReference type="Proteomes" id="UP000472916">
    <property type="component" value="Unassembled WGS sequence"/>
</dbReference>
<dbReference type="RefSeq" id="WP_055194239.1">
    <property type="nucleotide sequence ID" value="NZ_CP094679.1"/>
</dbReference>
<feature type="binding site" evidence="6">
    <location>
        <position position="335"/>
    </location>
    <ligand>
        <name>Mn(2+)</name>
        <dbReference type="ChEBI" id="CHEBI:29035"/>
    </ligand>
</feature>
<dbReference type="InterPro" id="IPR003762">
    <property type="entry name" value="Lara_isomerase"/>
</dbReference>
<dbReference type="Pfam" id="PF11762">
    <property type="entry name" value="Arabinose_Iso_C"/>
    <property type="match status" value="1"/>
</dbReference>
<gene>
    <name evidence="6 10" type="primary">araA</name>
    <name evidence="10" type="ORF">ERS852408_01060</name>
    <name evidence="12" type="ORF">GT528_05055</name>
    <name evidence="11" type="ORF">GT565_05300</name>
</gene>
<evidence type="ECO:0000256" key="5">
    <source>
        <dbReference type="ARBA" id="ARBA00023277"/>
    </source>
</evidence>
<dbReference type="InterPro" id="IPR004216">
    <property type="entry name" value="Fuc/Ara_isomerase_C"/>
</dbReference>
<evidence type="ECO:0000256" key="3">
    <source>
        <dbReference type="ARBA" id="ARBA00023211"/>
    </source>
</evidence>
<dbReference type="PIRSF" id="PIRSF001478">
    <property type="entry name" value="L-ara_isomerase"/>
    <property type="match status" value="1"/>
</dbReference>
<dbReference type="NCBIfam" id="NF002795">
    <property type="entry name" value="PRK02929.1"/>
    <property type="match status" value="1"/>
</dbReference>
<evidence type="ECO:0000259" key="9">
    <source>
        <dbReference type="Pfam" id="PF24856"/>
    </source>
</evidence>
<dbReference type="SUPFAM" id="SSF53743">
    <property type="entry name" value="FucI/AraA N-terminal and middle domains"/>
    <property type="match status" value="1"/>
</dbReference>
<evidence type="ECO:0000313" key="11">
    <source>
        <dbReference type="EMBL" id="MZK17537.1"/>
    </source>
</evidence>
<dbReference type="UniPathway" id="UPA00145">
    <property type="reaction ID" value="UER00565"/>
</dbReference>
<dbReference type="SUPFAM" id="SSF50443">
    <property type="entry name" value="FucI/AraA C-terminal domain-like"/>
    <property type="match status" value="1"/>
</dbReference>
<evidence type="ECO:0000256" key="4">
    <source>
        <dbReference type="ARBA" id="ARBA00023235"/>
    </source>
</evidence>
<dbReference type="eggNOG" id="COG2160">
    <property type="taxonomic scope" value="Bacteria"/>
</dbReference>
<keyword evidence="5 6" id="KW-0119">Carbohydrate metabolism</keyword>
<evidence type="ECO:0000259" key="8">
    <source>
        <dbReference type="Pfam" id="PF11762"/>
    </source>
</evidence>